<dbReference type="Gene3D" id="3.90.190.10">
    <property type="entry name" value="Protein tyrosine phosphatase superfamily"/>
    <property type="match status" value="1"/>
</dbReference>
<dbReference type="SUPFAM" id="SSF52799">
    <property type="entry name" value="(Phosphotyrosine protein) phosphatases II"/>
    <property type="match status" value="1"/>
</dbReference>
<organism evidence="2 3">
    <name type="scientific">Lactobacillus amylovorus</name>
    <dbReference type="NCBI Taxonomy" id="1604"/>
    <lineage>
        <taxon>Bacteria</taxon>
        <taxon>Bacillati</taxon>
        <taxon>Bacillota</taxon>
        <taxon>Bacilli</taxon>
        <taxon>Lactobacillales</taxon>
        <taxon>Lactobacillaceae</taxon>
        <taxon>Lactobacillus</taxon>
    </lineage>
</organism>
<dbReference type="Proteomes" id="UP001141981">
    <property type="component" value="Unassembled WGS sequence"/>
</dbReference>
<gene>
    <name evidence="2" type="ORF">ODU72_03550</name>
</gene>
<dbReference type="GO" id="GO:0004721">
    <property type="term" value="F:phosphoprotein phosphatase activity"/>
    <property type="evidence" value="ECO:0007669"/>
    <property type="project" value="InterPro"/>
</dbReference>
<accession>A0A9X4AAA6</accession>
<comment type="caution">
    <text evidence="2">The sequence shown here is derived from an EMBL/GenBank/DDBJ whole genome shotgun (WGS) entry which is preliminary data.</text>
</comment>
<proteinExistence type="inferred from homology"/>
<name>A0A9X4AAA6_LACAM</name>
<dbReference type="RefSeq" id="WP_271867867.1">
    <property type="nucleotide sequence ID" value="NZ_JAOTGQ010000001.1"/>
</dbReference>
<dbReference type="InterPro" id="IPR029021">
    <property type="entry name" value="Prot-tyrosine_phosphatase-like"/>
</dbReference>
<reference evidence="2" key="2">
    <citation type="submission" date="2022-10" db="EMBL/GenBank/DDBJ databases">
        <authorList>
            <person name="Kostovova I."/>
            <person name="Moravkova M."/>
            <person name="Pechar R."/>
        </authorList>
    </citation>
    <scope>NUCLEOTIDE SEQUENCE</scope>
    <source>
        <strain evidence="2">M490A</strain>
    </source>
</reference>
<dbReference type="PANTHER" id="PTHR31126:SF1">
    <property type="entry name" value="TYROSINE SPECIFIC PROTEIN PHOSPHATASES DOMAIN-CONTAINING PROTEIN"/>
    <property type="match status" value="1"/>
</dbReference>
<dbReference type="PANTHER" id="PTHR31126">
    <property type="entry name" value="TYROSINE-PROTEIN PHOSPHATASE"/>
    <property type="match status" value="1"/>
</dbReference>
<evidence type="ECO:0000313" key="2">
    <source>
        <dbReference type="EMBL" id="MDB6257755.1"/>
    </source>
</evidence>
<evidence type="ECO:0000313" key="3">
    <source>
        <dbReference type="Proteomes" id="UP001141981"/>
    </source>
</evidence>
<sequence>MQPNVLPLSSVINLRDLGGLVGYQGRKIKSHRLIRTGDLSQITDKDKNFLSGYGLTKIIDLRSKSERDRHPDPLIKNVENISLPLSQENGTLGDASNLGNADKLYHQDLNAALQMMCDHYQDHIITEFDQKIVVQVLQILAETKDGAVIYHCTEGKDRTGFVNFFVLYILGVDLEIIRQDYLASNFILNEYRAKRDEKLKQAGENLIFRSNMRVLSSVSDTLFDIILLTIEEKFDGIENYLSK</sequence>
<dbReference type="AlphaFoldDB" id="A0A9X4AAA6"/>
<comment type="similarity">
    <text evidence="1">Belongs to the protein-tyrosine phosphatase family.</text>
</comment>
<dbReference type="EMBL" id="JAOTGY010000004">
    <property type="protein sequence ID" value="MDB6257755.1"/>
    <property type="molecule type" value="Genomic_DNA"/>
</dbReference>
<dbReference type="InterPro" id="IPR026893">
    <property type="entry name" value="Tyr/Ser_Pase_IphP-type"/>
</dbReference>
<evidence type="ECO:0000256" key="1">
    <source>
        <dbReference type="ARBA" id="ARBA00009580"/>
    </source>
</evidence>
<reference evidence="2" key="1">
    <citation type="journal article" date="2022" name="Microorganisms">
        <title>Antibiotic Susceptibility, Resistance Gene Determinants and Corresponding Genomic Regions in Lactobacillus amylovorus Isolates Derived from Wild Boars and Domestic Pigs.</title>
        <authorList>
            <person name="Moravkova M."/>
            <person name="Kostovova I."/>
            <person name="Kavanova K."/>
            <person name="Pechar R."/>
            <person name="Stanek S."/>
            <person name="Brychta A."/>
            <person name="Zeman M."/>
            <person name="Kubasova T."/>
        </authorList>
    </citation>
    <scope>NUCLEOTIDE SEQUENCE</scope>
    <source>
        <strain evidence="2">M490A</strain>
    </source>
</reference>
<dbReference type="Pfam" id="PF13350">
    <property type="entry name" value="Y_phosphatase3"/>
    <property type="match status" value="1"/>
</dbReference>
<protein>
    <submittedName>
        <fullName evidence="2">Tyrosine-protein phosphatase</fullName>
    </submittedName>
</protein>